<evidence type="ECO:0000256" key="3">
    <source>
        <dbReference type="ARBA" id="ARBA00022989"/>
    </source>
</evidence>
<comment type="subcellular location">
    <subcellularLocation>
        <location evidence="1">Endomembrane system</location>
        <topology evidence="1">Multi-pass membrane protein</topology>
    </subcellularLocation>
</comment>
<sequence length="308" mass="34309">MVSRPLHGHYWVVPIFTTACWLANIIGLLVLWTTVDDKREYEREEASIVFISDVGAAHHAFFIALSSATAAGYILTTLLERHLRHRRRIPGSLQKKQTSLDIASVVFACIGALSLIFLSIFDAFNYSRVHWSFTLIFIVTVALSVLLQTIQVFSLAKDHDEEHYHLKRIAIIKAAIFVLAIPIVIIFIITYGICQGQAPDGDTKCDKVVSTAAVCEWAVSFLLAFFFFSYTFDFIPARESAKRGLDETGTQIDDATLAEQAGYGHKPYAPYAVAKDMGPNHTDNEYNVAMEQARRDFASAPAAAKQQV</sequence>
<feature type="transmembrane region" description="Helical" evidence="5">
    <location>
        <begin position="100"/>
        <end position="121"/>
    </location>
</feature>
<dbReference type="GO" id="GO:0012505">
    <property type="term" value="C:endomembrane system"/>
    <property type="evidence" value="ECO:0007669"/>
    <property type="project" value="UniProtKB-SubCell"/>
</dbReference>
<feature type="transmembrane region" description="Helical" evidence="5">
    <location>
        <begin position="174"/>
        <end position="193"/>
    </location>
</feature>
<feature type="domain" description="CWH43-like N-terminal" evidence="6">
    <location>
        <begin position="10"/>
        <end position="236"/>
    </location>
</feature>
<feature type="transmembrane region" description="Helical" evidence="5">
    <location>
        <begin position="55"/>
        <end position="79"/>
    </location>
</feature>
<organism evidence="7 8">
    <name type="scientific">Tilletia horrida</name>
    <dbReference type="NCBI Taxonomy" id="155126"/>
    <lineage>
        <taxon>Eukaryota</taxon>
        <taxon>Fungi</taxon>
        <taxon>Dikarya</taxon>
        <taxon>Basidiomycota</taxon>
        <taxon>Ustilaginomycotina</taxon>
        <taxon>Exobasidiomycetes</taxon>
        <taxon>Tilletiales</taxon>
        <taxon>Tilletiaceae</taxon>
        <taxon>Tilletia</taxon>
    </lineage>
</organism>
<evidence type="ECO:0000313" key="7">
    <source>
        <dbReference type="EMBL" id="KAK0541067.1"/>
    </source>
</evidence>
<evidence type="ECO:0000256" key="1">
    <source>
        <dbReference type="ARBA" id="ARBA00004127"/>
    </source>
</evidence>
<dbReference type="EMBL" id="JAPDMQ010000004">
    <property type="protein sequence ID" value="KAK0541067.1"/>
    <property type="molecule type" value="Genomic_DNA"/>
</dbReference>
<dbReference type="Proteomes" id="UP001176521">
    <property type="component" value="Unassembled WGS sequence"/>
</dbReference>
<evidence type="ECO:0000256" key="2">
    <source>
        <dbReference type="ARBA" id="ARBA00022692"/>
    </source>
</evidence>
<evidence type="ECO:0000256" key="5">
    <source>
        <dbReference type="SAM" id="Phobius"/>
    </source>
</evidence>
<keyword evidence="3 5" id="KW-1133">Transmembrane helix</keyword>
<feature type="transmembrane region" description="Helical" evidence="5">
    <location>
        <begin position="133"/>
        <end position="153"/>
    </location>
</feature>
<dbReference type="InterPro" id="IPR019402">
    <property type="entry name" value="CWH43_N"/>
</dbReference>
<keyword evidence="4 5" id="KW-0472">Membrane</keyword>
<dbReference type="PANTHER" id="PTHR21324">
    <property type="entry name" value="FASTING-INDUCIBLE INTEGRAL MEMBRANE PROTEIN TM6P1-RELATED"/>
    <property type="match status" value="1"/>
</dbReference>
<evidence type="ECO:0000313" key="8">
    <source>
        <dbReference type="Proteomes" id="UP001176521"/>
    </source>
</evidence>
<proteinExistence type="predicted"/>
<gene>
    <name evidence="7" type="ORF">OC842_000156</name>
</gene>
<evidence type="ECO:0000256" key="4">
    <source>
        <dbReference type="ARBA" id="ARBA00023136"/>
    </source>
</evidence>
<feature type="transmembrane region" description="Helical" evidence="5">
    <location>
        <begin position="217"/>
        <end position="235"/>
    </location>
</feature>
<dbReference type="GO" id="GO:0005886">
    <property type="term" value="C:plasma membrane"/>
    <property type="evidence" value="ECO:0007669"/>
    <property type="project" value="TreeGrafter"/>
</dbReference>
<keyword evidence="8" id="KW-1185">Reference proteome</keyword>
<dbReference type="Pfam" id="PF10277">
    <property type="entry name" value="Frag1"/>
    <property type="match status" value="1"/>
</dbReference>
<name>A0AAN6GJR9_9BASI</name>
<dbReference type="PANTHER" id="PTHR21324:SF2">
    <property type="entry name" value="EG:22E5.9 PROTEIN"/>
    <property type="match status" value="1"/>
</dbReference>
<feature type="transmembrane region" description="Helical" evidence="5">
    <location>
        <begin position="12"/>
        <end position="35"/>
    </location>
</feature>
<protein>
    <recommendedName>
        <fullName evidence="6">CWH43-like N-terminal domain-containing protein</fullName>
    </recommendedName>
</protein>
<accession>A0AAN6GJR9</accession>
<keyword evidence="2 5" id="KW-0812">Transmembrane</keyword>
<dbReference type="PROSITE" id="PS51257">
    <property type="entry name" value="PROKAR_LIPOPROTEIN"/>
    <property type="match status" value="1"/>
</dbReference>
<evidence type="ECO:0000259" key="6">
    <source>
        <dbReference type="Pfam" id="PF10277"/>
    </source>
</evidence>
<dbReference type="InterPro" id="IPR050911">
    <property type="entry name" value="DRAM/TMEM150_Autophagy_Mod"/>
</dbReference>
<comment type="caution">
    <text evidence="7">The sequence shown here is derived from an EMBL/GenBank/DDBJ whole genome shotgun (WGS) entry which is preliminary data.</text>
</comment>
<reference evidence="7" key="1">
    <citation type="journal article" date="2023" name="PhytoFront">
        <title>Draft Genome Resources of Seven Strains of Tilletia horrida, Causal Agent of Kernel Smut of Rice.</title>
        <authorList>
            <person name="Khanal S."/>
            <person name="Antony Babu S."/>
            <person name="Zhou X.G."/>
        </authorList>
    </citation>
    <scope>NUCLEOTIDE SEQUENCE</scope>
    <source>
        <strain evidence="7">TX3</strain>
    </source>
</reference>
<dbReference type="AlphaFoldDB" id="A0AAN6GJR9"/>